<organism evidence="1 2">
    <name type="scientific">Sphaerisporangium melleum</name>
    <dbReference type="NCBI Taxonomy" id="321316"/>
    <lineage>
        <taxon>Bacteria</taxon>
        <taxon>Bacillati</taxon>
        <taxon>Actinomycetota</taxon>
        <taxon>Actinomycetes</taxon>
        <taxon>Streptosporangiales</taxon>
        <taxon>Streptosporangiaceae</taxon>
        <taxon>Sphaerisporangium</taxon>
    </lineage>
</organism>
<dbReference type="Proteomes" id="UP000645217">
    <property type="component" value="Unassembled WGS sequence"/>
</dbReference>
<sequence length="376" mass="40071">MMNPAIARRIPLVCRPKPPGLPLDRRIAELTALTVDMPSAGHSRRVARASGVLNMAALIASDSGMPDLAAELCWRQHKVFAEARSLDQDIAVMSLMPLVNIARLLIREGDGTAAFAVLQGLYRAAQQRGATVIRDHDVDLSPLIRTVADHRKICTELWVALLVDGARALASVGRWTEAAESMAAHRGVGQRLLDGRQIAIMSLMEQDLPQQAAAMIDSSVPAEPWENTVAAILRIYCRPPATAASPDELDHVVREALTLIAEPAPLTAAFRIRLGLTVLDLTADRPTAHDSGLRSAVIGVACSDAYAAREVLGHHGIRSLMTPQQEQQVADVLTASGFGAGNLPAVHLDALTAAARQGEDSLRDLLGTATLQSGPA</sequence>
<proteinExistence type="predicted"/>
<gene>
    <name evidence="1" type="ORF">GCM10007964_25840</name>
</gene>
<accession>A0A917VIB5</accession>
<protein>
    <submittedName>
        <fullName evidence="1">Uncharacterized protein</fullName>
    </submittedName>
</protein>
<keyword evidence="2" id="KW-1185">Reference proteome</keyword>
<evidence type="ECO:0000313" key="2">
    <source>
        <dbReference type="Proteomes" id="UP000645217"/>
    </source>
</evidence>
<comment type="caution">
    <text evidence="1">The sequence shown here is derived from an EMBL/GenBank/DDBJ whole genome shotgun (WGS) entry which is preliminary data.</text>
</comment>
<dbReference type="AlphaFoldDB" id="A0A917VIB5"/>
<evidence type="ECO:0000313" key="1">
    <source>
        <dbReference type="EMBL" id="GGK82004.1"/>
    </source>
</evidence>
<reference evidence="1" key="1">
    <citation type="journal article" date="2014" name="Int. J. Syst. Evol. Microbiol.">
        <title>Complete genome sequence of Corynebacterium casei LMG S-19264T (=DSM 44701T), isolated from a smear-ripened cheese.</title>
        <authorList>
            <consortium name="US DOE Joint Genome Institute (JGI-PGF)"/>
            <person name="Walter F."/>
            <person name="Albersmeier A."/>
            <person name="Kalinowski J."/>
            <person name="Ruckert C."/>
        </authorList>
    </citation>
    <scope>NUCLEOTIDE SEQUENCE</scope>
    <source>
        <strain evidence="1">JCM 13064</strain>
    </source>
</reference>
<name>A0A917VIB5_9ACTN</name>
<dbReference type="EMBL" id="BMNT01000012">
    <property type="protein sequence ID" value="GGK82004.1"/>
    <property type="molecule type" value="Genomic_DNA"/>
</dbReference>
<reference evidence="1" key="2">
    <citation type="submission" date="2020-09" db="EMBL/GenBank/DDBJ databases">
        <authorList>
            <person name="Sun Q."/>
            <person name="Ohkuma M."/>
        </authorList>
    </citation>
    <scope>NUCLEOTIDE SEQUENCE</scope>
    <source>
        <strain evidence="1">JCM 13064</strain>
    </source>
</reference>